<protein>
    <submittedName>
        <fullName evidence="2">Uncharacterized protein</fullName>
    </submittedName>
</protein>
<name>A0AAV7EI07_ARIFI</name>
<dbReference type="AlphaFoldDB" id="A0AAV7EI07"/>
<sequence>MRRFSIHANQVRFDCECEISECSSGNRLFTRTSSRSPLASANKGPNYCSTDRSYHDDNSDQRVLVVMILHATVLLASSSKFGSVRKLTEGSSKKNRRSKARMEDTIRCF</sequence>
<accession>A0AAV7EI07</accession>
<comment type="caution">
    <text evidence="2">The sequence shown here is derived from an EMBL/GenBank/DDBJ whole genome shotgun (WGS) entry which is preliminary data.</text>
</comment>
<dbReference type="Proteomes" id="UP000825729">
    <property type="component" value="Unassembled WGS sequence"/>
</dbReference>
<gene>
    <name evidence="2" type="ORF">H6P81_013320</name>
</gene>
<evidence type="ECO:0000313" key="3">
    <source>
        <dbReference type="Proteomes" id="UP000825729"/>
    </source>
</evidence>
<feature type="compositionally biased region" description="Basic and acidic residues" evidence="1">
    <location>
        <begin position="100"/>
        <end position="109"/>
    </location>
</feature>
<feature type="region of interest" description="Disordered" evidence="1">
    <location>
        <begin position="86"/>
        <end position="109"/>
    </location>
</feature>
<evidence type="ECO:0000256" key="1">
    <source>
        <dbReference type="SAM" id="MobiDB-lite"/>
    </source>
</evidence>
<organism evidence="2 3">
    <name type="scientific">Aristolochia fimbriata</name>
    <name type="common">White veined hardy Dutchman's pipe vine</name>
    <dbReference type="NCBI Taxonomy" id="158543"/>
    <lineage>
        <taxon>Eukaryota</taxon>
        <taxon>Viridiplantae</taxon>
        <taxon>Streptophyta</taxon>
        <taxon>Embryophyta</taxon>
        <taxon>Tracheophyta</taxon>
        <taxon>Spermatophyta</taxon>
        <taxon>Magnoliopsida</taxon>
        <taxon>Magnoliidae</taxon>
        <taxon>Piperales</taxon>
        <taxon>Aristolochiaceae</taxon>
        <taxon>Aristolochia</taxon>
    </lineage>
</organism>
<keyword evidence="3" id="KW-1185">Reference proteome</keyword>
<evidence type="ECO:0000313" key="2">
    <source>
        <dbReference type="EMBL" id="KAG9447192.1"/>
    </source>
</evidence>
<dbReference type="EMBL" id="JAINDJ010000005">
    <property type="protein sequence ID" value="KAG9447192.1"/>
    <property type="molecule type" value="Genomic_DNA"/>
</dbReference>
<reference evidence="2 3" key="1">
    <citation type="submission" date="2021-07" db="EMBL/GenBank/DDBJ databases">
        <title>The Aristolochia fimbriata genome: insights into angiosperm evolution, floral development and chemical biosynthesis.</title>
        <authorList>
            <person name="Jiao Y."/>
        </authorList>
    </citation>
    <scope>NUCLEOTIDE SEQUENCE [LARGE SCALE GENOMIC DNA]</scope>
    <source>
        <strain evidence="2">IBCAS-2021</strain>
        <tissue evidence="2">Leaf</tissue>
    </source>
</reference>
<proteinExistence type="predicted"/>